<accession>A0ABY6INK6</accession>
<evidence type="ECO:0000313" key="2">
    <source>
        <dbReference type="EMBL" id="UYQ72184.1"/>
    </source>
</evidence>
<feature type="signal peptide" evidence="1">
    <location>
        <begin position="1"/>
        <end position="20"/>
    </location>
</feature>
<sequence>MMRIGLAIVAMLSGMAGASAQTIESVYTDFDAAECVMFAPGEAEAGMPRQAVCPGYGGYPVLLQTIGDNHSLYFGFPPQGELVSRWASFVDTGTPHDVIEWRVLAERDRQVPQATIQRWFVAVPERDDPVEVLLVQKVGLIEDWQGCIVGYVVATGNPDANEAARKIVDALGSAPQCRTIEPVIEAGSVPLPEYMLYGF</sequence>
<keyword evidence="3" id="KW-1185">Reference proteome</keyword>
<dbReference type="Proteomes" id="UP001163882">
    <property type="component" value="Chromosome"/>
</dbReference>
<name>A0ABY6INK6_9HYPH</name>
<feature type="chain" id="PRO_5047076461" evidence="1">
    <location>
        <begin position="21"/>
        <end position="199"/>
    </location>
</feature>
<proteinExistence type="predicted"/>
<organism evidence="2 3">
    <name type="scientific">Pelagibacterium flavum</name>
    <dbReference type="NCBI Taxonomy" id="2984530"/>
    <lineage>
        <taxon>Bacteria</taxon>
        <taxon>Pseudomonadati</taxon>
        <taxon>Pseudomonadota</taxon>
        <taxon>Alphaproteobacteria</taxon>
        <taxon>Hyphomicrobiales</taxon>
        <taxon>Devosiaceae</taxon>
        <taxon>Pelagibacterium</taxon>
    </lineage>
</organism>
<reference evidence="2" key="1">
    <citation type="submission" date="2022-10" db="EMBL/GenBank/DDBJ databases">
        <title>YIM 151497 complete genome.</title>
        <authorList>
            <person name="Chen X."/>
        </authorList>
    </citation>
    <scope>NUCLEOTIDE SEQUENCE</scope>
    <source>
        <strain evidence="2">YIM 151497</strain>
    </source>
</reference>
<evidence type="ECO:0000256" key="1">
    <source>
        <dbReference type="SAM" id="SignalP"/>
    </source>
</evidence>
<dbReference type="RefSeq" id="WP_264225824.1">
    <property type="nucleotide sequence ID" value="NZ_CP107716.1"/>
</dbReference>
<evidence type="ECO:0000313" key="3">
    <source>
        <dbReference type="Proteomes" id="UP001163882"/>
    </source>
</evidence>
<keyword evidence="1" id="KW-0732">Signal</keyword>
<protein>
    <submittedName>
        <fullName evidence="2">Uncharacterized protein</fullName>
    </submittedName>
</protein>
<dbReference type="EMBL" id="CP107716">
    <property type="protein sequence ID" value="UYQ72184.1"/>
    <property type="molecule type" value="Genomic_DNA"/>
</dbReference>
<gene>
    <name evidence="2" type="ORF">OF122_19470</name>
</gene>